<keyword evidence="4 8" id="KW-0812">Transmembrane</keyword>
<dbReference type="EMBL" id="AEEH01000048">
    <property type="protein sequence ID" value="EFM24741.1"/>
    <property type="molecule type" value="Genomic_DNA"/>
</dbReference>
<protein>
    <submittedName>
        <fullName evidence="10">Bacterial type II secretion system domain protein F</fullName>
    </submittedName>
</protein>
<evidence type="ECO:0000256" key="3">
    <source>
        <dbReference type="ARBA" id="ARBA00022475"/>
    </source>
</evidence>
<evidence type="ECO:0000256" key="4">
    <source>
        <dbReference type="ARBA" id="ARBA00022692"/>
    </source>
</evidence>
<dbReference type="Proteomes" id="UP000003280">
    <property type="component" value="Unassembled WGS sequence"/>
</dbReference>
<keyword evidence="7" id="KW-0175">Coiled coil</keyword>
<dbReference type="Gene3D" id="1.20.81.30">
    <property type="entry name" value="Type II secretion system (T2SS), domain F"/>
    <property type="match status" value="2"/>
</dbReference>
<feature type="transmembrane region" description="Helical" evidence="8">
    <location>
        <begin position="214"/>
        <end position="232"/>
    </location>
</feature>
<dbReference type="PRINTS" id="PR00812">
    <property type="entry name" value="BCTERIALGSPF"/>
</dbReference>
<organism evidence="10 11">
    <name type="scientific">Peptoniphilus duerdenii ATCC BAA-1640</name>
    <dbReference type="NCBI Taxonomy" id="862517"/>
    <lineage>
        <taxon>Bacteria</taxon>
        <taxon>Bacillati</taxon>
        <taxon>Bacillota</taxon>
        <taxon>Tissierellia</taxon>
        <taxon>Tissierellales</taxon>
        <taxon>Peptoniphilaceae</taxon>
        <taxon>Peptoniphilus</taxon>
    </lineage>
</organism>
<dbReference type="Pfam" id="PF00482">
    <property type="entry name" value="T2SSF"/>
    <property type="match status" value="2"/>
</dbReference>
<comment type="caution">
    <text evidence="10">The sequence shown here is derived from an EMBL/GenBank/DDBJ whole genome shotgun (WGS) entry which is preliminary data.</text>
</comment>
<dbReference type="AlphaFoldDB" id="E0NN68"/>
<evidence type="ECO:0000256" key="8">
    <source>
        <dbReference type="SAM" id="Phobius"/>
    </source>
</evidence>
<name>E0NN68_9FIRM</name>
<feature type="domain" description="Type II secretion system protein GspF" evidence="9">
    <location>
        <begin position="64"/>
        <end position="183"/>
    </location>
</feature>
<keyword evidence="11" id="KW-1185">Reference proteome</keyword>
<dbReference type="OrthoDB" id="9805682at2"/>
<keyword evidence="5 8" id="KW-1133">Transmembrane helix</keyword>
<dbReference type="eggNOG" id="COG1459">
    <property type="taxonomic scope" value="Bacteria"/>
</dbReference>
<evidence type="ECO:0000256" key="1">
    <source>
        <dbReference type="ARBA" id="ARBA00004651"/>
    </source>
</evidence>
<feature type="coiled-coil region" evidence="7">
    <location>
        <begin position="128"/>
        <end position="155"/>
    </location>
</feature>
<dbReference type="PANTHER" id="PTHR30012">
    <property type="entry name" value="GENERAL SECRETION PATHWAY PROTEIN"/>
    <property type="match status" value="1"/>
</dbReference>
<keyword evidence="3" id="KW-1003">Cell membrane</keyword>
<evidence type="ECO:0000256" key="2">
    <source>
        <dbReference type="ARBA" id="ARBA00005745"/>
    </source>
</evidence>
<dbReference type="InterPro" id="IPR042094">
    <property type="entry name" value="T2SS_GspF_sf"/>
</dbReference>
<keyword evidence="6 8" id="KW-0472">Membrane</keyword>
<sequence>MKFKYRAIDPSEKIVNGVLKDSSREIAIQKLKSRGYKVVKIEEVLEEESFKGTFKEGEIPLLFKEISIMLRSGIDLYGAFVLLKNSSDGKKYDFFSNVEKRLKMGESLGEIFEESKIFSKFVISSIKIAEESENLEETFTNMAEYLQELENIRQEVKKSLIYPIILIFTTMLVVNFLIIFVVPTFVGLYASRDLELPLITKIVVNSSNFIRQNFFYIAILLVLIGISIYYYFGIKKRIIFDRFIARTKTGKIYYTERFVSSLDALLSSGVKPQRALVMIRDSFSNEYLKEIFENVLTNISSGMSISTSLKMDRYFNKLFLEIIEVAEMSSSLDSVVGELSTYYRENLKIHLKKMVSYFEPIVILILAVVVGTIVISVALPMFDIVNFI</sequence>
<comment type="subcellular location">
    <subcellularLocation>
        <location evidence="1">Cell membrane</location>
        <topology evidence="1">Multi-pass membrane protein</topology>
    </subcellularLocation>
</comment>
<proteinExistence type="inferred from homology"/>
<dbReference type="GO" id="GO:0005886">
    <property type="term" value="C:plasma membrane"/>
    <property type="evidence" value="ECO:0007669"/>
    <property type="project" value="UniProtKB-SubCell"/>
</dbReference>
<evidence type="ECO:0000259" key="9">
    <source>
        <dbReference type="Pfam" id="PF00482"/>
    </source>
</evidence>
<evidence type="ECO:0000256" key="6">
    <source>
        <dbReference type="ARBA" id="ARBA00023136"/>
    </source>
</evidence>
<evidence type="ECO:0000256" key="5">
    <source>
        <dbReference type="ARBA" id="ARBA00022989"/>
    </source>
</evidence>
<dbReference type="STRING" id="862517.HMPREF9225_1607"/>
<evidence type="ECO:0000313" key="11">
    <source>
        <dbReference type="Proteomes" id="UP000003280"/>
    </source>
</evidence>
<accession>E0NN68</accession>
<gene>
    <name evidence="10" type="ORF">HMPREF9225_1607</name>
</gene>
<dbReference type="InterPro" id="IPR003004">
    <property type="entry name" value="GspF/PilC"/>
</dbReference>
<comment type="similarity">
    <text evidence="2">Belongs to the GSP F family.</text>
</comment>
<dbReference type="InterPro" id="IPR018076">
    <property type="entry name" value="T2SS_GspF_dom"/>
</dbReference>
<feature type="transmembrane region" description="Helical" evidence="8">
    <location>
        <begin position="160"/>
        <end position="186"/>
    </location>
</feature>
<dbReference type="HOGENOM" id="CLU_035032_2_0_9"/>
<evidence type="ECO:0000313" key="10">
    <source>
        <dbReference type="EMBL" id="EFM24741.1"/>
    </source>
</evidence>
<reference evidence="10 11" key="1">
    <citation type="submission" date="2010-07" db="EMBL/GenBank/DDBJ databases">
        <authorList>
            <person name="Muzny D."/>
            <person name="Qin X."/>
            <person name="Deng J."/>
            <person name="Jiang H."/>
            <person name="Liu Y."/>
            <person name="Qu J."/>
            <person name="Song X.-Z."/>
            <person name="Zhang L."/>
            <person name="Thornton R."/>
            <person name="Coyle M."/>
            <person name="Francisco L."/>
            <person name="Jackson L."/>
            <person name="Javaid M."/>
            <person name="Korchina V."/>
            <person name="Kovar C."/>
            <person name="Mata R."/>
            <person name="Mathew T."/>
            <person name="Ngo R."/>
            <person name="Nguyen L."/>
            <person name="Nguyen N."/>
            <person name="Okwuonu G."/>
            <person name="Ongeri F."/>
            <person name="Pham C."/>
            <person name="Simmons D."/>
            <person name="Wilczek-Boney K."/>
            <person name="Hale W."/>
            <person name="Jakkamsetti A."/>
            <person name="Pham P."/>
            <person name="Ruth R."/>
            <person name="San Lucas F."/>
            <person name="Warren J."/>
            <person name="Zhang J."/>
            <person name="Zhao Z."/>
            <person name="Zhou C."/>
            <person name="Zhu D."/>
            <person name="Lee S."/>
            <person name="Bess C."/>
            <person name="Blankenburg K."/>
            <person name="Forbes L."/>
            <person name="Fu Q."/>
            <person name="Gubbala S."/>
            <person name="Hirani K."/>
            <person name="Jayaseelan J.C."/>
            <person name="Lara F."/>
            <person name="Munidasa M."/>
            <person name="Palculict T."/>
            <person name="Patil S."/>
            <person name="Pu L.-L."/>
            <person name="Saada N."/>
            <person name="Tang L."/>
            <person name="Weissenberger G."/>
            <person name="Zhu Y."/>
            <person name="Hemphill L."/>
            <person name="Shang Y."/>
            <person name="Youmans B."/>
            <person name="Ayvaz T."/>
            <person name="Ross M."/>
            <person name="Santibanez J."/>
            <person name="Aqrawi P."/>
            <person name="Gross S."/>
            <person name="Joshi V."/>
            <person name="Fowler G."/>
            <person name="Nazareth L."/>
            <person name="Reid J."/>
            <person name="Worley K."/>
            <person name="Petrosino J."/>
            <person name="Highlander S."/>
            <person name="Gibbs R."/>
        </authorList>
    </citation>
    <scope>NUCLEOTIDE SEQUENCE [LARGE SCALE GENOMIC DNA]</scope>
    <source>
        <strain evidence="10 11">ATCC BAA-1640</strain>
    </source>
</reference>
<dbReference type="PANTHER" id="PTHR30012:SF0">
    <property type="entry name" value="TYPE II SECRETION SYSTEM PROTEIN F-RELATED"/>
    <property type="match status" value="1"/>
</dbReference>
<feature type="transmembrane region" description="Helical" evidence="8">
    <location>
        <begin position="361"/>
        <end position="382"/>
    </location>
</feature>
<evidence type="ECO:0000256" key="7">
    <source>
        <dbReference type="SAM" id="Coils"/>
    </source>
</evidence>
<feature type="domain" description="Type II secretion system protein GspF" evidence="9">
    <location>
        <begin position="261"/>
        <end position="380"/>
    </location>
</feature>